<gene>
    <name evidence="1" type="ORF">SAMN05216352_108216</name>
</gene>
<dbReference type="EMBL" id="FNDU01000008">
    <property type="protein sequence ID" value="SDI52560.1"/>
    <property type="molecule type" value="Genomic_DNA"/>
</dbReference>
<evidence type="ECO:0000313" key="2">
    <source>
        <dbReference type="Proteomes" id="UP000199017"/>
    </source>
</evidence>
<dbReference type="AlphaFoldDB" id="A0A1G8LBE3"/>
<proteinExistence type="predicted"/>
<protein>
    <submittedName>
        <fullName evidence="1">Uncharacterized protein</fullName>
    </submittedName>
</protein>
<accession>A0A1G8LBE3</accession>
<organism evidence="1 2">
    <name type="scientific">Alteribacillus bidgolensis</name>
    <dbReference type="NCBI Taxonomy" id="930129"/>
    <lineage>
        <taxon>Bacteria</taxon>
        <taxon>Bacillati</taxon>
        <taxon>Bacillota</taxon>
        <taxon>Bacilli</taxon>
        <taxon>Bacillales</taxon>
        <taxon>Bacillaceae</taxon>
        <taxon>Alteribacillus</taxon>
    </lineage>
</organism>
<dbReference type="OrthoDB" id="2990422at2"/>
<name>A0A1G8LBE3_9BACI</name>
<sequence>MSSPVHNKKRQLKYLRQRVILIQEMVEQMEGTADVKSSDLERLDHMFDQIKVKIKQFKQDWD</sequence>
<keyword evidence="2" id="KW-1185">Reference proteome</keyword>
<reference evidence="1 2" key="1">
    <citation type="submission" date="2016-10" db="EMBL/GenBank/DDBJ databases">
        <authorList>
            <person name="de Groot N.N."/>
        </authorList>
    </citation>
    <scope>NUCLEOTIDE SEQUENCE [LARGE SCALE GENOMIC DNA]</scope>
    <source>
        <strain evidence="2">P4B,CCM 7963,CECT 7998,DSM 25260,IBRC-M 10614,KCTC 13821</strain>
    </source>
</reference>
<dbReference type="STRING" id="930129.SAMN05216352_108216"/>
<evidence type="ECO:0000313" key="1">
    <source>
        <dbReference type="EMBL" id="SDI52560.1"/>
    </source>
</evidence>
<dbReference type="Proteomes" id="UP000199017">
    <property type="component" value="Unassembled WGS sequence"/>
</dbReference>
<dbReference type="RefSeq" id="WP_091586156.1">
    <property type="nucleotide sequence ID" value="NZ_FNDU01000008.1"/>
</dbReference>